<evidence type="ECO:0000313" key="1">
    <source>
        <dbReference type="EMBL" id="QFI38891.1"/>
    </source>
</evidence>
<name>A0A5J6WNK2_MORMI</name>
<dbReference type="KEGG" id="mmaa:FR932_14020"/>
<keyword evidence="2" id="KW-1185">Reference proteome</keyword>
<evidence type="ECO:0000313" key="2">
    <source>
        <dbReference type="Proteomes" id="UP000327424"/>
    </source>
</evidence>
<dbReference type="Pfam" id="PF11749">
    <property type="entry name" value="DUF3305"/>
    <property type="match status" value="1"/>
</dbReference>
<accession>A0A5J6WNK2</accession>
<dbReference type="Proteomes" id="UP000327424">
    <property type="component" value="Chromosome"/>
</dbReference>
<dbReference type="RefSeq" id="WP_019441530.1">
    <property type="nucleotide sequence ID" value="NZ_ALOE01000019.1"/>
</dbReference>
<dbReference type="AlphaFoldDB" id="A0A5J6WNK2"/>
<protein>
    <submittedName>
        <fullName evidence="1">DUF3305 domain-containing protein</fullName>
    </submittedName>
</protein>
<proteinExistence type="predicted"/>
<gene>
    <name evidence="1" type="ORF">FR932_14020</name>
</gene>
<organism evidence="1 2">
    <name type="scientific">Moritella marina ATCC 15381</name>
    <dbReference type="NCBI Taxonomy" id="1202962"/>
    <lineage>
        <taxon>Bacteria</taxon>
        <taxon>Pseudomonadati</taxon>
        <taxon>Pseudomonadota</taxon>
        <taxon>Gammaproteobacteria</taxon>
        <taxon>Alteromonadales</taxon>
        <taxon>Moritellaceae</taxon>
        <taxon>Moritella</taxon>
    </lineage>
</organism>
<dbReference type="EMBL" id="CP044399">
    <property type="protein sequence ID" value="QFI38891.1"/>
    <property type="molecule type" value="Genomic_DNA"/>
</dbReference>
<dbReference type="InterPro" id="IPR021736">
    <property type="entry name" value="DUF3305"/>
</dbReference>
<reference evidence="1 2" key="1">
    <citation type="submission" date="2019-09" db="EMBL/GenBank/DDBJ databases">
        <title>Hybrid Assembly of the complete Genome of the Deep-Sea Bacterium Moritella marina from long Nanopore and Illumina reads.</title>
        <authorList>
            <person name="Magin S."/>
            <person name="Georgoulis A."/>
            <person name="Papadimitriou K."/>
            <person name="Iliakis G."/>
            <person name="Vorgias C.E."/>
        </authorList>
    </citation>
    <scope>NUCLEOTIDE SEQUENCE [LARGE SCALE GENOMIC DNA]</scope>
    <source>
        <strain evidence="1 2">MP-1</strain>
    </source>
</reference>
<dbReference type="OrthoDB" id="5586738at2"/>
<sequence length="176" mass="20261">MQLRDEDKPLNKGDEHTRLAKDESSWPIAFSLRSEEKQVGRWTTLSWSIEDIGLYQQAPVSTTAEDNCDTAGTTTHYERTLFLYRDERTDYRFNLSSQDPHLFIVCEVTDEQFSPLLITAAQSVASSYMDGDYQVLHIQMPLPVQAWMEAFIGRNGELIEFKKKRCKDKKGRSSGQ</sequence>